<sequence>MSVSETKTCQNCKTEFIIEPEDFVFYQNIKVPPPTWCSSCRLQRRLSFFNIFNLYKRPCDLCKKDFISVFRKDTLYTVYCPKCWWSDKWDVFAYGRDYDFSRPFFKQFKELWRTTPVLGISVDIPTMETSPYTSHSGHLKNSYLLFHVDYVEDSAYGFYQVRNRSVFDSAMTMECELCYDCENSFKNNRCVGVRGNVTNSMDSAFLRDCDNCQSCFASANLRNKKYHIFNKPYSKEEYMKEMKQWDLGSYRIYEKAKADSAAHWKTYPPRPMYDDFSVDCTGSYVFQSKNCKECFDCSNVHDSKFIMIVADRPTKDCYDISSWGNNMSRSYECCNVGEDVSDARFCQESGLGLMDAEYCKLSTGAHHLGCVSMKKGDYVIFNKRYSKEEHEALRKKIIRHMDEMPYIDKKGRIYRYGEFFPTELSPFAYNETLADGFFPLSKEGIADEGYRFAESEEKDYTITKPHGKLPDHIRDVGDDILKEVIDCATCGRGYKVIPMELSFLKQMNLPLPRKCPFCRVNEKFKEWVGNLSVVPRTCDKCGIQFTTNYTKKDAPHIFCKKCYQSEVV</sequence>
<reference evidence="1 2" key="1">
    <citation type="journal article" date="2015" name="Nature">
        <title>rRNA introns, odd ribosomes, and small enigmatic genomes across a large radiation of phyla.</title>
        <authorList>
            <person name="Brown C.T."/>
            <person name="Hug L.A."/>
            <person name="Thomas B.C."/>
            <person name="Sharon I."/>
            <person name="Castelle C.J."/>
            <person name="Singh A."/>
            <person name="Wilkins M.J."/>
            <person name="Williams K.H."/>
            <person name="Banfield J.F."/>
        </authorList>
    </citation>
    <scope>NUCLEOTIDE SEQUENCE [LARGE SCALE GENOMIC DNA]</scope>
</reference>
<dbReference type="EMBL" id="LCKF01000009">
    <property type="protein sequence ID" value="KKT91710.1"/>
    <property type="molecule type" value="Genomic_DNA"/>
</dbReference>
<evidence type="ECO:0000313" key="1">
    <source>
        <dbReference type="EMBL" id="KKT91710.1"/>
    </source>
</evidence>
<organism evidence="1 2">
    <name type="scientific">Candidatus Jorgensenbacteria bacterium GW2011_GWA2_45_13</name>
    <dbReference type="NCBI Taxonomy" id="1618662"/>
    <lineage>
        <taxon>Bacteria</taxon>
        <taxon>Candidatus Joergenseniibacteriota</taxon>
    </lineage>
</organism>
<comment type="caution">
    <text evidence="1">The sequence shown here is derived from an EMBL/GenBank/DDBJ whole genome shotgun (WGS) entry which is preliminary data.</text>
</comment>
<gene>
    <name evidence="1" type="ORF">UW92_C0009G0013</name>
</gene>
<name>A0A0G1L770_9BACT</name>
<dbReference type="Proteomes" id="UP000033966">
    <property type="component" value="Unassembled WGS sequence"/>
</dbReference>
<evidence type="ECO:0000313" key="2">
    <source>
        <dbReference type="Proteomes" id="UP000033966"/>
    </source>
</evidence>
<dbReference type="AlphaFoldDB" id="A0A0G1L770"/>
<proteinExistence type="predicted"/>
<protein>
    <submittedName>
        <fullName evidence="1">Uncharacterized protein</fullName>
    </submittedName>
</protein>
<accession>A0A0G1L770</accession>